<evidence type="ECO:0000313" key="1">
    <source>
        <dbReference type="EMBL" id="KAG1781395.1"/>
    </source>
</evidence>
<dbReference type="Proteomes" id="UP000714275">
    <property type="component" value="Unassembled WGS sequence"/>
</dbReference>
<organism evidence="1 2">
    <name type="scientific">Suillus placidus</name>
    <dbReference type="NCBI Taxonomy" id="48579"/>
    <lineage>
        <taxon>Eukaryota</taxon>
        <taxon>Fungi</taxon>
        <taxon>Dikarya</taxon>
        <taxon>Basidiomycota</taxon>
        <taxon>Agaricomycotina</taxon>
        <taxon>Agaricomycetes</taxon>
        <taxon>Agaricomycetidae</taxon>
        <taxon>Boletales</taxon>
        <taxon>Suillineae</taxon>
        <taxon>Suillaceae</taxon>
        <taxon>Suillus</taxon>
    </lineage>
</organism>
<dbReference type="OrthoDB" id="3068178at2759"/>
<evidence type="ECO:0000313" key="2">
    <source>
        <dbReference type="Proteomes" id="UP000714275"/>
    </source>
</evidence>
<keyword evidence="2" id="KW-1185">Reference proteome</keyword>
<protein>
    <submittedName>
        <fullName evidence="1">Uncharacterized protein</fullName>
    </submittedName>
</protein>
<sequence>MSSSSGGVVINDTAVGVVVVVMAVSLEASSSPDTHLADDILCDNIGNYDCYEAMDEDPSPEVEVGSPNKRRCTAGDHPLLSWMDHQELFLLEMLHHDGRGDDISSTFCNTCGITVGSYRCKDCFMSRLSCQMCIVAAHAYSPVHRVEACQVLKPQDQAMSKEVQGDGIQLGLNHQTNVV</sequence>
<comment type="caution">
    <text evidence="1">The sequence shown here is derived from an EMBL/GenBank/DDBJ whole genome shotgun (WGS) entry which is preliminary data.</text>
</comment>
<reference evidence="1" key="1">
    <citation type="journal article" date="2020" name="New Phytol.">
        <title>Comparative genomics reveals dynamic genome evolution in host specialist ectomycorrhizal fungi.</title>
        <authorList>
            <person name="Lofgren L.A."/>
            <person name="Nguyen N.H."/>
            <person name="Vilgalys R."/>
            <person name="Ruytinx J."/>
            <person name="Liao H.L."/>
            <person name="Branco S."/>
            <person name="Kuo A."/>
            <person name="LaButti K."/>
            <person name="Lipzen A."/>
            <person name="Andreopoulos W."/>
            <person name="Pangilinan J."/>
            <person name="Riley R."/>
            <person name="Hundley H."/>
            <person name="Na H."/>
            <person name="Barry K."/>
            <person name="Grigoriev I.V."/>
            <person name="Stajich J.E."/>
            <person name="Kennedy P.G."/>
        </authorList>
    </citation>
    <scope>NUCLEOTIDE SEQUENCE</scope>
    <source>
        <strain evidence="1">DOB743</strain>
    </source>
</reference>
<proteinExistence type="predicted"/>
<accession>A0A9P7D5U4</accession>
<name>A0A9P7D5U4_9AGAM</name>
<dbReference type="AlphaFoldDB" id="A0A9P7D5U4"/>
<dbReference type="EMBL" id="JABBWD010000006">
    <property type="protein sequence ID" value="KAG1781395.1"/>
    <property type="molecule type" value="Genomic_DNA"/>
</dbReference>
<gene>
    <name evidence="1" type="ORF">EV702DRAFT_1042493</name>
</gene>